<comment type="similarity">
    <text evidence="1">Belongs to the helicase family. RecQ subfamily.</text>
</comment>
<dbReference type="GO" id="GO:0006281">
    <property type="term" value="P:DNA repair"/>
    <property type="evidence" value="ECO:0007669"/>
    <property type="project" value="TreeGrafter"/>
</dbReference>
<dbReference type="EC" id="5.6.2.4" evidence="5"/>
<keyword evidence="3" id="KW-0413">Isomerase</keyword>
<dbReference type="SMART" id="SM00490">
    <property type="entry name" value="HELICc"/>
    <property type="match status" value="1"/>
</dbReference>
<dbReference type="PANTHER" id="PTHR13710">
    <property type="entry name" value="DNA HELICASE RECQ FAMILY MEMBER"/>
    <property type="match status" value="1"/>
</dbReference>
<dbReference type="InterPro" id="IPR032284">
    <property type="entry name" value="RecQ_Zn-bd"/>
</dbReference>
<keyword evidence="2" id="KW-0238">DNA-binding</keyword>
<evidence type="ECO:0000256" key="6">
    <source>
        <dbReference type="ARBA" id="ARBA00044566"/>
    </source>
</evidence>
<evidence type="ECO:0000256" key="4">
    <source>
        <dbReference type="ARBA" id="ARBA00034617"/>
    </source>
</evidence>
<dbReference type="Proteomes" id="UP000694844">
    <property type="component" value="Chromosome 6"/>
</dbReference>
<protein>
    <recommendedName>
        <fullName evidence="5">DNA 3'-5' helicase</fullName>
        <ecNumber evidence="5">5.6.2.4</ecNumber>
    </recommendedName>
    <alternativeName>
        <fullName evidence="6">DNA 3'-5' helicase Q1</fullName>
    </alternativeName>
</protein>
<dbReference type="AlphaFoldDB" id="A0A8B8AIH0"/>
<dbReference type="GO" id="GO:0003677">
    <property type="term" value="F:DNA binding"/>
    <property type="evidence" value="ECO:0007669"/>
    <property type="project" value="UniProtKB-KW"/>
</dbReference>
<name>A0A8B8AIH0_CRAVI</name>
<feature type="domain" description="Helicase C-terminal" evidence="7">
    <location>
        <begin position="39"/>
        <end position="209"/>
    </location>
</feature>
<dbReference type="Gene3D" id="3.40.50.300">
    <property type="entry name" value="P-loop containing nucleotide triphosphate hydrolases"/>
    <property type="match status" value="1"/>
</dbReference>
<proteinExistence type="inferred from homology"/>
<dbReference type="GO" id="GO:0009378">
    <property type="term" value="F:four-way junction helicase activity"/>
    <property type="evidence" value="ECO:0007669"/>
    <property type="project" value="TreeGrafter"/>
</dbReference>
<dbReference type="GeneID" id="111101981"/>
<reference evidence="9" key="1">
    <citation type="submission" date="2025-08" db="UniProtKB">
        <authorList>
            <consortium name="RefSeq"/>
        </authorList>
    </citation>
    <scope>IDENTIFICATION</scope>
    <source>
        <tissue evidence="9">Whole sample</tissue>
    </source>
</reference>
<evidence type="ECO:0000256" key="5">
    <source>
        <dbReference type="ARBA" id="ARBA00034808"/>
    </source>
</evidence>
<dbReference type="KEGG" id="cvn:111101981"/>
<dbReference type="InterPro" id="IPR001650">
    <property type="entry name" value="Helicase_C-like"/>
</dbReference>
<comment type="catalytic activity">
    <reaction evidence="4">
        <text>Couples ATP hydrolysis with the unwinding of duplex DNA by translocating in the 3'-5' direction.</text>
        <dbReference type="EC" id="5.6.2.4"/>
    </reaction>
</comment>
<evidence type="ECO:0000313" key="9">
    <source>
        <dbReference type="RefSeq" id="XP_022290343.1"/>
    </source>
</evidence>
<dbReference type="GO" id="GO:0005737">
    <property type="term" value="C:cytoplasm"/>
    <property type="evidence" value="ECO:0007669"/>
    <property type="project" value="TreeGrafter"/>
</dbReference>
<dbReference type="Pfam" id="PF00271">
    <property type="entry name" value="Helicase_C"/>
    <property type="match status" value="1"/>
</dbReference>
<dbReference type="SUPFAM" id="SSF52540">
    <property type="entry name" value="P-loop containing nucleoside triphosphate hydrolases"/>
    <property type="match status" value="1"/>
</dbReference>
<dbReference type="OrthoDB" id="6158564at2759"/>
<dbReference type="PANTHER" id="PTHR13710:SF105">
    <property type="entry name" value="ATP-DEPENDENT DNA HELICASE Q1"/>
    <property type="match status" value="1"/>
</dbReference>
<accession>A0A8B8AIH0</accession>
<keyword evidence="8" id="KW-1185">Reference proteome</keyword>
<sequence length="306" mass="33938">MHMLAVTATASAQSQKEIANLLGMRSFVAINTTPVLNENVNLSLYSSPAEFPLTIVYCKLQWCGYGVELAQRLLGISSTLSTTDALPMVVQYHAQQPPKINTAIIQALSEKNCSIKLVFSTIALGMGCDLRQVKRVIHAGPPSSLEVYTQEVGRAGRDGSKAQAVLFYNATDLAQKHVEDSLKQFCRNSETCRREFLSGYFDSHFSSLDSDCCDICGHGSSETLICKEEVKIPTLIQRQHMSDILSTYSSIDDTGSCQTTLDEQIINLISDTFEYVNTVEKISKYYKQHDRGAESIYAIRKFVLSM</sequence>
<evidence type="ECO:0000256" key="1">
    <source>
        <dbReference type="ARBA" id="ARBA00005446"/>
    </source>
</evidence>
<organism evidence="8 9">
    <name type="scientific">Crassostrea virginica</name>
    <name type="common">Eastern oyster</name>
    <dbReference type="NCBI Taxonomy" id="6565"/>
    <lineage>
        <taxon>Eukaryota</taxon>
        <taxon>Metazoa</taxon>
        <taxon>Spiralia</taxon>
        <taxon>Lophotrochozoa</taxon>
        <taxon>Mollusca</taxon>
        <taxon>Bivalvia</taxon>
        <taxon>Autobranchia</taxon>
        <taxon>Pteriomorphia</taxon>
        <taxon>Ostreida</taxon>
        <taxon>Ostreoidea</taxon>
        <taxon>Ostreidae</taxon>
        <taxon>Crassostrea</taxon>
    </lineage>
</organism>
<dbReference type="GO" id="GO:0006310">
    <property type="term" value="P:DNA recombination"/>
    <property type="evidence" value="ECO:0007669"/>
    <property type="project" value="TreeGrafter"/>
</dbReference>
<dbReference type="RefSeq" id="XP_022290343.1">
    <property type="nucleotide sequence ID" value="XM_022434635.1"/>
</dbReference>
<evidence type="ECO:0000259" key="7">
    <source>
        <dbReference type="PROSITE" id="PS51194"/>
    </source>
</evidence>
<evidence type="ECO:0000256" key="2">
    <source>
        <dbReference type="ARBA" id="ARBA00023125"/>
    </source>
</evidence>
<dbReference type="Pfam" id="PF16124">
    <property type="entry name" value="RecQ_Zn_bind"/>
    <property type="match status" value="1"/>
</dbReference>
<evidence type="ECO:0000313" key="8">
    <source>
        <dbReference type="Proteomes" id="UP000694844"/>
    </source>
</evidence>
<gene>
    <name evidence="9" type="primary">LOC111101981</name>
</gene>
<dbReference type="GO" id="GO:0005694">
    <property type="term" value="C:chromosome"/>
    <property type="evidence" value="ECO:0007669"/>
    <property type="project" value="TreeGrafter"/>
</dbReference>
<evidence type="ECO:0000256" key="3">
    <source>
        <dbReference type="ARBA" id="ARBA00023235"/>
    </source>
</evidence>
<dbReference type="PROSITE" id="PS51194">
    <property type="entry name" value="HELICASE_CTER"/>
    <property type="match status" value="1"/>
</dbReference>
<dbReference type="InterPro" id="IPR027417">
    <property type="entry name" value="P-loop_NTPase"/>
</dbReference>
<dbReference type="GO" id="GO:0043138">
    <property type="term" value="F:3'-5' DNA helicase activity"/>
    <property type="evidence" value="ECO:0007669"/>
    <property type="project" value="UniProtKB-EC"/>
</dbReference>